<dbReference type="EMBL" id="JADBEL010000019">
    <property type="protein sequence ID" value="MBE1555923.1"/>
    <property type="molecule type" value="Genomic_DNA"/>
</dbReference>
<reference evidence="2" key="1">
    <citation type="submission" date="2020-10" db="EMBL/GenBank/DDBJ databases">
        <title>Genomic Encyclopedia of Type Strains, Phase IV (KMG-IV): sequencing the most valuable type-strain genomes for metagenomic binning, comparative biology and taxonomic classification.</title>
        <authorList>
            <person name="Goeker M."/>
        </authorList>
    </citation>
    <scope>NUCLEOTIDE SEQUENCE</scope>
    <source>
        <strain evidence="2">DSM 13886</strain>
    </source>
</reference>
<evidence type="ECO:0000313" key="2">
    <source>
        <dbReference type="EMBL" id="MBE1555923.1"/>
    </source>
</evidence>
<dbReference type="InterPro" id="IPR012433">
    <property type="entry name" value="Imm11"/>
</dbReference>
<sequence>MSYYQLYGDYRRDVYFSYSEKNTYDQSDLEKGIVYPLDEKLYYSVDKFDSYLNKYNMLPTIGGALVSLKLKKLIEGLGSDCQFIPTVITSTETGETNESFFVMNVLNVVSCLDMEKSEYRPLIKSLPDGPIKLLSIKYVPNSLNGHHIVRMKEYTGNIIVDDVFVKACKEEKIKGINFVKEGSTQRPEFVDM</sequence>
<evidence type="ECO:0000259" key="1">
    <source>
        <dbReference type="Pfam" id="PF07791"/>
    </source>
</evidence>
<organism evidence="2 3">
    <name type="scientific">Sporosarcina limicola</name>
    <dbReference type="NCBI Taxonomy" id="34101"/>
    <lineage>
        <taxon>Bacteria</taxon>
        <taxon>Bacillati</taxon>
        <taxon>Bacillota</taxon>
        <taxon>Bacilli</taxon>
        <taxon>Bacillales</taxon>
        <taxon>Caryophanaceae</taxon>
        <taxon>Sporosarcina</taxon>
    </lineage>
</organism>
<dbReference type="Proteomes" id="UP000658225">
    <property type="component" value="Unassembled WGS sequence"/>
</dbReference>
<protein>
    <recommendedName>
        <fullName evidence="1">Immunity MXAN-0049 protein domain-containing protein</fullName>
    </recommendedName>
</protein>
<dbReference type="Pfam" id="PF07791">
    <property type="entry name" value="Imm11"/>
    <property type="match status" value="1"/>
</dbReference>
<dbReference type="AlphaFoldDB" id="A0A927MJU5"/>
<feature type="domain" description="Immunity MXAN-0049 protein" evidence="1">
    <location>
        <begin position="62"/>
        <end position="180"/>
    </location>
</feature>
<keyword evidence="3" id="KW-1185">Reference proteome</keyword>
<dbReference type="RefSeq" id="WP_192599615.1">
    <property type="nucleotide sequence ID" value="NZ_JADBEL010000019.1"/>
</dbReference>
<gene>
    <name evidence="2" type="ORF">H4683_003044</name>
</gene>
<comment type="caution">
    <text evidence="2">The sequence shown here is derived from an EMBL/GenBank/DDBJ whole genome shotgun (WGS) entry which is preliminary data.</text>
</comment>
<accession>A0A927MJU5</accession>
<proteinExistence type="predicted"/>
<name>A0A927MJU5_9BACL</name>
<evidence type="ECO:0000313" key="3">
    <source>
        <dbReference type="Proteomes" id="UP000658225"/>
    </source>
</evidence>